<comment type="caution">
    <text evidence="2">The sequence shown here is derived from an EMBL/GenBank/DDBJ whole genome shotgun (WGS) entry which is preliminary data.</text>
</comment>
<dbReference type="InterPro" id="IPR010730">
    <property type="entry name" value="HET"/>
</dbReference>
<dbReference type="AlphaFoldDB" id="A0A2P4ZMV6"/>
<dbReference type="Pfam" id="PF23397">
    <property type="entry name" value="DUF7104"/>
    <property type="match status" value="19"/>
</dbReference>
<accession>A0A2P4ZMV6</accession>
<evidence type="ECO:0000313" key="3">
    <source>
        <dbReference type="Proteomes" id="UP000054821"/>
    </source>
</evidence>
<proteinExistence type="predicted"/>
<evidence type="ECO:0000313" key="2">
    <source>
        <dbReference type="EMBL" id="PON25613.1"/>
    </source>
</evidence>
<sequence>MMNIYSRASQVIVWLEESIEGTYSGDTSQAIEEIGRAADGRLTKSSNDKAIRKILQRSWFQRIWVLQEVAAARHVLIMCHSIEIDGDAFCAGLTALNLTLKDPELQNRIRSAIYLIKNAGLRPKHIAGSFDKFSLDRRSMGELVDMYHNRDAKDWRDKIYALLGMGVEIPPGLTPNYNTPWKDLFHKLVSSFTGEQASIKTWNNQDFAIIKTHGRVIGTVSSISTSDAWDDKHNVGVNIHLEKDSDSDSYYKEEHSVWTMQASAKLICRDDIICFVPGASNPMIVRPCEDYFDVIIIAATPRHLSLTSCRWPETSPHRELLLLWNWGLSPETLGDYEGFLNGRVPGYMDHLGKAARLHCIGQLFKDAGLYRDAVDRFEKSIEAYHTPHGGTYLQSLPTSTTYSLERKAEKLAVAADILGRRGDYVEVTEHGIIQIAELHDTQMMKLLQHHHDGQIPITEDILKAAVGNSSSGEALTKLLLSQSSDINLITEEVMKTAALKHGNSLAVMKLLLNWCGDQAPVTEEVVKAAAANDGTGYEIIQLLLNRYGDRVPITLKIVQYIAKNCRVKVMELLLDRFGDQIPVSEEVMLAAARNTKDFAMMRLLFERRGFSITRKIRKPLIERYCTLEDRKRFISQYGHQLPLTNEVVTMAGSRYAKDLMVLLLDRSQDQNTITERAMKHILYEFIGIGDVIKMLLDRHGDQIPVTERIVKIITEKYDRQIMKLLLDRRGNEILFTKEVLEAAAKNKSSGEEVVMELLKRYQNQVSVNTDVAKFIAGHFNEQVMRFFLDLCGEQVPIDEEVMKAAAENRYGEKVITVLISRQKQTPITEEVVKVAAKNASSGIFESLLNWLGDQAPITKEVVAAAVGNEATGDRLLLFLLDKYGDRAPVTKEVATIAARNRNYGIELLTLLLDRRGDQVPINEEVMIAAARNENHGVKLITLLLDERGDQVSITEEVVTAAAGNYKSGKEIMTILHDRRDHTPITEGAVIAAAENQSWDKEVLGLLLNWRGDETPVTESVVKAAAGNKIKGWRLLGMLFDWFGDQTPTSEEVVKAAAANRGDEKVMELLLDRGGPQLPITEEVIKAAAGNSFRGEQVMKQLLFRREEVVKAAAGNRRKGEKVTAFLLREHGDEIIVTDDIMKAAAGNEESGEEVMALLLDHRGD</sequence>
<evidence type="ECO:0000259" key="1">
    <source>
        <dbReference type="Pfam" id="PF06985"/>
    </source>
</evidence>
<dbReference type="PANTHER" id="PTHR24148">
    <property type="entry name" value="ANKYRIN REPEAT DOMAIN-CONTAINING PROTEIN 39 HOMOLOG-RELATED"/>
    <property type="match status" value="1"/>
</dbReference>
<feature type="domain" description="Heterokaryon incompatibility" evidence="1">
    <location>
        <begin position="1"/>
        <end position="68"/>
    </location>
</feature>
<gene>
    <name evidence="2" type="ORF">TGAM01_v205498</name>
</gene>
<organism evidence="2 3">
    <name type="scientific">Trichoderma gamsii</name>
    <dbReference type="NCBI Taxonomy" id="398673"/>
    <lineage>
        <taxon>Eukaryota</taxon>
        <taxon>Fungi</taxon>
        <taxon>Dikarya</taxon>
        <taxon>Ascomycota</taxon>
        <taxon>Pezizomycotina</taxon>
        <taxon>Sordariomycetes</taxon>
        <taxon>Hypocreomycetidae</taxon>
        <taxon>Hypocreales</taxon>
        <taxon>Hypocreaceae</taxon>
        <taxon>Trichoderma</taxon>
    </lineage>
</organism>
<dbReference type="STRING" id="398673.A0A2P4ZMV6"/>
<name>A0A2P4ZMV6_9HYPO</name>
<dbReference type="InterPro" id="IPR052895">
    <property type="entry name" value="HetReg/Transcr_Mod"/>
</dbReference>
<dbReference type="EMBL" id="JPDN02000017">
    <property type="protein sequence ID" value="PON25613.1"/>
    <property type="molecule type" value="Genomic_DNA"/>
</dbReference>
<keyword evidence="3" id="KW-1185">Reference proteome</keyword>
<dbReference type="Gene3D" id="1.20.5.340">
    <property type="match status" value="4"/>
</dbReference>
<dbReference type="Proteomes" id="UP000054821">
    <property type="component" value="Unassembled WGS sequence"/>
</dbReference>
<dbReference type="InterPro" id="IPR055530">
    <property type="entry name" value="DUF7104"/>
</dbReference>
<dbReference type="PANTHER" id="PTHR24148:SF78">
    <property type="entry name" value="HETEROKARYON INCOMPATIBILITY DOMAIN-CONTAINING PROTEIN"/>
    <property type="match status" value="1"/>
</dbReference>
<dbReference type="GeneID" id="29982898"/>
<dbReference type="RefSeq" id="XP_024405600.1">
    <property type="nucleotide sequence ID" value="XM_024549651.1"/>
</dbReference>
<protein>
    <recommendedName>
        <fullName evidence="1">Heterokaryon incompatibility domain-containing protein</fullName>
    </recommendedName>
</protein>
<reference evidence="2 3" key="1">
    <citation type="journal article" date="2016" name="Genome Announc.">
        <title>Draft Whole-Genome Sequence of Trichoderma gamsii T6085, a Promising Biocontrol Agent of Fusarium Head Blight on Wheat.</title>
        <authorList>
            <person name="Baroncelli R."/>
            <person name="Zapparata A."/>
            <person name="Piaggeschi G."/>
            <person name="Sarrocco S."/>
            <person name="Vannacci G."/>
        </authorList>
    </citation>
    <scope>NUCLEOTIDE SEQUENCE [LARGE SCALE GENOMIC DNA]</scope>
    <source>
        <strain evidence="2 3">T6085</strain>
    </source>
</reference>
<dbReference type="Pfam" id="PF06985">
    <property type="entry name" value="HET"/>
    <property type="match status" value="1"/>
</dbReference>